<gene>
    <name evidence="3" type="ORF">EV646_107371</name>
</gene>
<evidence type="ECO:0000313" key="3">
    <source>
        <dbReference type="EMBL" id="TCO46346.1"/>
    </source>
</evidence>
<comment type="similarity">
    <text evidence="1">Belongs to the short-chain dehydrogenases/reductases (SDR) family.</text>
</comment>
<evidence type="ECO:0000256" key="2">
    <source>
        <dbReference type="ARBA" id="ARBA00023002"/>
    </source>
</evidence>
<proteinExistence type="inferred from homology"/>
<dbReference type="PRINTS" id="PR00081">
    <property type="entry name" value="GDHRDH"/>
</dbReference>
<dbReference type="GO" id="GO:0016491">
    <property type="term" value="F:oxidoreductase activity"/>
    <property type="evidence" value="ECO:0007669"/>
    <property type="project" value="UniProtKB-KW"/>
</dbReference>
<dbReference type="Proteomes" id="UP000295573">
    <property type="component" value="Unassembled WGS sequence"/>
</dbReference>
<evidence type="ECO:0000256" key="1">
    <source>
        <dbReference type="ARBA" id="ARBA00006484"/>
    </source>
</evidence>
<protein>
    <submittedName>
        <fullName evidence="3">3-oxoacyl-[acyl-carrier protein] reductase</fullName>
    </submittedName>
</protein>
<evidence type="ECO:0000313" key="4">
    <source>
        <dbReference type="Proteomes" id="UP000295573"/>
    </source>
</evidence>
<dbReference type="InterPro" id="IPR002347">
    <property type="entry name" value="SDR_fam"/>
</dbReference>
<dbReference type="Gene3D" id="3.40.50.720">
    <property type="entry name" value="NAD(P)-binding Rossmann-like Domain"/>
    <property type="match status" value="1"/>
</dbReference>
<dbReference type="RefSeq" id="WP_199237111.1">
    <property type="nucleotide sequence ID" value="NZ_SLWR01000007.1"/>
</dbReference>
<dbReference type="InterPro" id="IPR036291">
    <property type="entry name" value="NAD(P)-bd_dom_sf"/>
</dbReference>
<dbReference type="FunFam" id="3.40.50.720:FF:000084">
    <property type="entry name" value="Short-chain dehydrogenase reductase"/>
    <property type="match status" value="1"/>
</dbReference>
<comment type="caution">
    <text evidence="3">The sequence shown here is derived from an EMBL/GenBank/DDBJ whole genome shotgun (WGS) entry which is preliminary data.</text>
</comment>
<accession>A0A4R2IPT8</accession>
<reference evidence="3 4" key="1">
    <citation type="journal article" date="2015" name="Stand. Genomic Sci.">
        <title>Genomic Encyclopedia of Bacterial and Archaeal Type Strains, Phase III: the genomes of soil and plant-associated and newly described type strains.</title>
        <authorList>
            <person name="Whitman W.B."/>
            <person name="Woyke T."/>
            <person name="Klenk H.P."/>
            <person name="Zhou Y."/>
            <person name="Lilburn T.G."/>
            <person name="Beck B.J."/>
            <person name="De Vos P."/>
            <person name="Vandamme P."/>
            <person name="Eisen J.A."/>
            <person name="Garrity G."/>
            <person name="Hugenholtz P."/>
            <person name="Kyrpides N.C."/>
        </authorList>
    </citation>
    <scope>NUCLEOTIDE SEQUENCE [LARGE SCALE GENOMIC DNA]</scope>
    <source>
        <strain evidence="3 4">VKM Ac-2541</strain>
    </source>
</reference>
<organism evidence="3 4">
    <name type="scientific">Kribbella antiqua</name>
    <dbReference type="NCBI Taxonomy" id="2512217"/>
    <lineage>
        <taxon>Bacteria</taxon>
        <taxon>Bacillati</taxon>
        <taxon>Actinomycetota</taxon>
        <taxon>Actinomycetes</taxon>
        <taxon>Propionibacteriales</taxon>
        <taxon>Kribbellaceae</taxon>
        <taxon>Kribbella</taxon>
    </lineage>
</organism>
<dbReference type="Pfam" id="PF13561">
    <property type="entry name" value="adh_short_C2"/>
    <property type="match status" value="1"/>
</dbReference>
<dbReference type="SUPFAM" id="SSF51735">
    <property type="entry name" value="NAD(P)-binding Rossmann-fold domains"/>
    <property type="match status" value="1"/>
</dbReference>
<dbReference type="PANTHER" id="PTHR24321">
    <property type="entry name" value="DEHYDROGENASES, SHORT CHAIN"/>
    <property type="match status" value="1"/>
</dbReference>
<keyword evidence="4" id="KW-1185">Reference proteome</keyword>
<name>A0A4R2IPT8_9ACTN</name>
<keyword evidence="2" id="KW-0560">Oxidoreductase</keyword>
<sequence length="271" mass="27515">MNRYSNKASVAADTLALMRLSGKRALVIGGGGAGIGRAVTNAFGAEGAAVVVADIDADRASEAADALREQGFTAYGVAGDVRSLTDIEAMVAGAVEKLGGLDVLVTVVGGQVAFVPAVKLHEMADRDWDTIYEVNLRYVARAVRAALRVFLEQGSGGTIVSVGSVTGFMAAPQQAAYGVMKAGLLSLARTVSAEYAADGIRMNVAAAGAVATAVANAAGDGSWVDEVPVGRLGRSEEVAAAVVYLASDESAYMTGQQLVLDGGVSVRGPFS</sequence>
<dbReference type="EMBL" id="SLWR01000007">
    <property type="protein sequence ID" value="TCO46346.1"/>
    <property type="molecule type" value="Genomic_DNA"/>
</dbReference>
<dbReference type="PANTHER" id="PTHR24321:SF14">
    <property type="entry name" value="SHORT-CHAIN TYPE DEHYDROGENASE_REDUCTASE BLR2146-RELATED"/>
    <property type="match status" value="1"/>
</dbReference>
<dbReference type="AlphaFoldDB" id="A0A4R2IPT8"/>
<dbReference type="PRINTS" id="PR00080">
    <property type="entry name" value="SDRFAMILY"/>
</dbReference>